<dbReference type="AlphaFoldDB" id="A0AAJ5X574"/>
<dbReference type="Proteomes" id="UP001218362">
    <property type="component" value="Chromosome"/>
</dbReference>
<accession>A0AAJ5X574</accession>
<dbReference type="Gene3D" id="2.40.128.20">
    <property type="match status" value="1"/>
</dbReference>
<dbReference type="InterPro" id="IPR035348">
    <property type="entry name" value="MoaF_C"/>
</dbReference>
<organism evidence="3 4">
    <name type="scientific">Candidatus Andeanibacterium colombiense</name>
    <dbReference type="NCBI Taxonomy" id="3121345"/>
    <lineage>
        <taxon>Bacteria</taxon>
        <taxon>Pseudomonadati</taxon>
        <taxon>Pseudomonadota</taxon>
        <taxon>Alphaproteobacteria</taxon>
        <taxon>Sphingomonadales</taxon>
        <taxon>Sphingomonadaceae</taxon>
        <taxon>Candidatus Andeanibacterium</taxon>
    </lineage>
</organism>
<gene>
    <name evidence="3" type="ORF">P0Y56_14110</name>
</gene>
<dbReference type="EMBL" id="CP119316">
    <property type="protein sequence ID" value="WEK46139.1"/>
    <property type="molecule type" value="Genomic_DNA"/>
</dbReference>
<dbReference type="Pfam" id="PF17409">
    <property type="entry name" value="MoaF_C"/>
    <property type="match status" value="1"/>
</dbReference>
<sequence>MVQLKPIVPVPPMRRDMDLIANRLPSTRDLAGRSIALAFDDGAGLVMELGEAALRWEAREPSGRVQAGEDAWDAVEIRPGIFFLDFAASDGRCAFSNVIDFNAGRALTVWNEVTGEGDSADLYEMLRPGRIVGMAGSYVPVAETRDLLGKRLYCEYSPEAALEHIYVNSKTIIWQWLLSPEALKYEVGIEAVTMWKIAEELYLISTRDQPPMELTLLIDLQQMRNVGRLFGYSPYGVLDRRVGATVTFLGKFDYPAGYLPG</sequence>
<dbReference type="InterPro" id="IPR024724">
    <property type="entry name" value="MoaF_N"/>
</dbReference>
<dbReference type="KEGG" id="acob:P0Y56_14110"/>
<protein>
    <submittedName>
        <fullName evidence="3">MoaF N-terminal domain-containing protein</fullName>
    </submittedName>
</protein>
<evidence type="ECO:0000313" key="3">
    <source>
        <dbReference type="EMBL" id="WEK46139.1"/>
    </source>
</evidence>
<evidence type="ECO:0000313" key="4">
    <source>
        <dbReference type="Proteomes" id="UP001218362"/>
    </source>
</evidence>
<evidence type="ECO:0000259" key="1">
    <source>
        <dbReference type="Pfam" id="PF10703"/>
    </source>
</evidence>
<reference evidence="3" key="1">
    <citation type="submission" date="2023-03" db="EMBL/GenBank/DDBJ databases">
        <title>Andean soil-derived lignocellulolytic bacterial consortium as a source of novel taxa and putative plastic-active enzymes.</title>
        <authorList>
            <person name="Diaz-Garcia L."/>
            <person name="Chuvochina M."/>
            <person name="Feuerriegel G."/>
            <person name="Bunk B."/>
            <person name="Sproer C."/>
            <person name="Streit W.R."/>
            <person name="Rodriguez L.M."/>
            <person name="Overmann J."/>
            <person name="Jimenez D.J."/>
        </authorList>
    </citation>
    <scope>NUCLEOTIDE SEQUENCE</scope>
    <source>
        <strain evidence="3">MAG 26</strain>
    </source>
</reference>
<feature type="domain" description="Molybdenum cofactor biosynthesis protein F N-terminal" evidence="1">
    <location>
        <begin position="21"/>
        <end position="110"/>
    </location>
</feature>
<evidence type="ECO:0000259" key="2">
    <source>
        <dbReference type="Pfam" id="PF17409"/>
    </source>
</evidence>
<dbReference type="InterPro" id="IPR012674">
    <property type="entry name" value="Calycin"/>
</dbReference>
<proteinExistence type="predicted"/>
<dbReference type="Pfam" id="PF10703">
    <property type="entry name" value="MoaF"/>
    <property type="match status" value="1"/>
</dbReference>
<name>A0AAJ5X574_9SPHN</name>
<feature type="domain" description="MoaF C-terminal" evidence="2">
    <location>
        <begin position="142"/>
        <end position="250"/>
    </location>
</feature>